<feature type="transmembrane region" description="Helical" evidence="1">
    <location>
        <begin position="6"/>
        <end position="23"/>
    </location>
</feature>
<evidence type="ECO:0008006" key="4">
    <source>
        <dbReference type="Google" id="ProtNLM"/>
    </source>
</evidence>
<keyword evidence="1" id="KW-0472">Membrane</keyword>
<evidence type="ECO:0000313" key="3">
    <source>
        <dbReference type="Proteomes" id="UP000815677"/>
    </source>
</evidence>
<protein>
    <recommendedName>
        <fullName evidence="4">DUF304 domain-containing protein</fullName>
    </recommendedName>
</protein>
<keyword evidence="3" id="KW-1185">Reference proteome</keyword>
<dbReference type="EMBL" id="DF841500">
    <property type="protein sequence ID" value="GAT45557.1"/>
    <property type="molecule type" value="Genomic_DNA"/>
</dbReference>
<reference evidence="2" key="1">
    <citation type="submission" date="2014-09" db="EMBL/GenBank/DDBJ databases">
        <title>Genome sequence of the luminous mushroom Mycena chlorophos for searching fungal bioluminescence genes.</title>
        <authorList>
            <person name="Tanaka Y."/>
            <person name="Kasuga D."/>
            <person name="Oba Y."/>
            <person name="Hase S."/>
            <person name="Sato K."/>
            <person name="Oba Y."/>
            <person name="Sakakibara Y."/>
        </authorList>
    </citation>
    <scope>NUCLEOTIDE SEQUENCE</scope>
</reference>
<feature type="transmembrane region" description="Helical" evidence="1">
    <location>
        <begin position="35"/>
        <end position="56"/>
    </location>
</feature>
<dbReference type="Proteomes" id="UP000815677">
    <property type="component" value="Unassembled WGS sequence"/>
</dbReference>
<sequence>MNLAPLTPLLVGLTLTAITALGSRTRHQVIGDCQIFRFPAVIAYLMFAVALLFVGAPFLPGAAGDMDFLTFASFFWIIALLTVAFGAYLLKYRVTVDGDRVSVGVYFKREFSLHDIAGATVKKGGRSAELNITLSNGRKLTISGMLADFDRLAGLVTSHAAKSGAA</sequence>
<feature type="transmembrane region" description="Helical" evidence="1">
    <location>
        <begin position="68"/>
        <end position="90"/>
    </location>
</feature>
<proteinExistence type="predicted"/>
<keyword evidence="1" id="KW-1133">Transmembrane helix</keyword>
<evidence type="ECO:0000256" key="1">
    <source>
        <dbReference type="SAM" id="Phobius"/>
    </source>
</evidence>
<evidence type="ECO:0000313" key="2">
    <source>
        <dbReference type="EMBL" id="GAT45557.1"/>
    </source>
</evidence>
<keyword evidence="1" id="KW-0812">Transmembrane</keyword>
<accession>A0ABQ0L315</accession>
<gene>
    <name evidence="2" type="ORF">MCHLO_03128</name>
</gene>
<organism evidence="2 3">
    <name type="scientific">Mycena chlorophos</name>
    <name type="common">Agaric fungus</name>
    <name type="synonym">Agaricus chlorophos</name>
    <dbReference type="NCBI Taxonomy" id="658473"/>
    <lineage>
        <taxon>Eukaryota</taxon>
        <taxon>Fungi</taxon>
        <taxon>Dikarya</taxon>
        <taxon>Basidiomycota</taxon>
        <taxon>Agaricomycotina</taxon>
        <taxon>Agaricomycetes</taxon>
        <taxon>Agaricomycetidae</taxon>
        <taxon>Agaricales</taxon>
        <taxon>Marasmiineae</taxon>
        <taxon>Mycenaceae</taxon>
        <taxon>Mycena</taxon>
    </lineage>
</organism>
<name>A0ABQ0L315_MYCCL</name>